<organism evidence="1 2">
    <name type="scientific">Rhizophagus irregularis</name>
    <dbReference type="NCBI Taxonomy" id="588596"/>
    <lineage>
        <taxon>Eukaryota</taxon>
        <taxon>Fungi</taxon>
        <taxon>Fungi incertae sedis</taxon>
        <taxon>Mucoromycota</taxon>
        <taxon>Glomeromycotina</taxon>
        <taxon>Glomeromycetes</taxon>
        <taxon>Glomerales</taxon>
        <taxon>Glomeraceae</taxon>
        <taxon>Rhizophagus</taxon>
    </lineage>
</organism>
<comment type="caution">
    <text evidence="1">The sequence shown here is derived from an EMBL/GenBank/DDBJ whole genome shotgun (WGS) entry which is preliminary data.</text>
</comment>
<dbReference type="EMBL" id="LLXL01009046">
    <property type="protein sequence ID" value="PKK45094.1"/>
    <property type="molecule type" value="Genomic_DNA"/>
</dbReference>
<accession>A0A2N1L6U5</accession>
<dbReference type="AlphaFoldDB" id="A0A2N1L6U5"/>
<proteinExistence type="predicted"/>
<evidence type="ECO:0000313" key="2">
    <source>
        <dbReference type="Proteomes" id="UP000233469"/>
    </source>
</evidence>
<protein>
    <submittedName>
        <fullName evidence="1">Uncharacterized protein</fullName>
    </submittedName>
</protein>
<reference evidence="1 2" key="1">
    <citation type="submission" date="2016-04" db="EMBL/GenBank/DDBJ databases">
        <title>Genome analyses suggest a sexual origin of heterokaryosis in a supposedly ancient asexual fungus.</title>
        <authorList>
            <person name="Ropars J."/>
            <person name="Sedzielewska K."/>
            <person name="Noel J."/>
            <person name="Charron P."/>
            <person name="Farinelli L."/>
            <person name="Marton T."/>
            <person name="Kruger M."/>
            <person name="Pelin A."/>
            <person name="Brachmann A."/>
            <person name="Corradi N."/>
        </authorList>
    </citation>
    <scope>NUCLEOTIDE SEQUENCE [LARGE SCALE GENOMIC DNA]</scope>
    <source>
        <strain evidence="1 2">C2</strain>
    </source>
</reference>
<evidence type="ECO:0000313" key="1">
    <source>
        <dbReference type="EMBL" id="PKK45094.1"/>
    </source>
</evidence>
<gene>
    <name evidence="1" type="ORF">RhiirC2_803982</name>
</gene>
<dbReference type="Proteomes" id="UP000233469">
    <property type="component" value="Unassembled WGS sequence"/>
</dbReference>
<sequence length="63" mass="7480">MTILNDRECESIMSPFRRAFRKKLRFSWRMPTAIINHNLIYNIKDIANNQLQAKVKEIMIIGS</sequence>
<name>A0A2N1L6U5_9GLOM</name>
<reference evidence="1 2" key="2">
    <citation type="submission" date="2017-10" db="EMBL/GenBank/DDBJ databases">
        <title>Extensive intraspecific genome diversity in a model arbuscular mycorrhizal fungus.</title>
        <authorList>
            <person name="Chen E.C.H."/>
            <person name="Morin E."/>
            <person name="Baudet D."/>
            <person name="Noel J."/>
            <person name="Ndikumana S."/>
            <person name="Charron P."/>
            <person name="St-Onge C."/>
            <person name="Giorgi J."/>
            <person name="Grigoriev I.V."/>
            <person name="Roux C."/>
            <person name="Martin F.M."/>
            <person name="Corradi N."/>
        </authorList>
    </citation>
    <scope>NUCLEOTIDE SEQUENCE [LARGE SCALE GENOMIC DNA]</scope>
    <source>
        <strain evidence="1 2">C2</strain>
    </source>
</reference>